<evidence type="ECO:0008006" key="3">
    <source>
        <dbReference type="Google" id="ProtNLM"/>
    </source>
</evidence>
<name>A0A2A3ZI70_BREAU</name>
<sequence length="427" mass="46978">MIGTVGQLTKQASGAARLAKSAWKLGTGVVTSRFAEVRVKDAYRPRESGSYIAAVYFQSGMDSVYQLEQWLWPMEQLSRHLGENALEIFVRDPQVAEHISRLTSLPVRFSRLTKGLDEFMSAPSLRLVFYVNQATGNFQGLRFPSPAHVHLSHGESEKISMVSNQLKAYDGVFTAGEAARVRIRRRLIGMSDDRMFDVGRPSLDRPRVVPDEWRRFLTSADATATTQEGPVVFYAPTWEGDSDAMAYGSLAMNGEAIVCGLLGAGYRVLFRPHPRTGVLQPAFRAAVEHVKTILDEHPAGFVDTTSEVGWQFDAADIALVELSSVAYDWLSVQKPLVMVEPHNPGAELLPGGLLDRCPTLGRDDDVAVGVVELIRRELAAGDSTRIAQLSNWYLGPTGPGDQVKRFISASTSMIESRSAQLAARDRL</sequence>
<comment type="caution">
    <text evidence="1">The sequence shown here is derived from an EMBL/GenBank/DDBJ whole genome shotgun (WGS) entry which is preliminary data.</text>
</comment>
<accession>A0A2A3ZI70</accession>
<dbReference type="EMBL" id="NRGO01000004">
    <property type="protein sequence ID" value="PCC51224.1"/>
    <property type="molecule type" value="Genomic_DNA"/>
</dbReference>
<organism evidence="1 2">
    <name type="scientific">Brevibacterium aurantiacum</name>
    <dbReference type="NCBI Taxonomy" id="273384"/>
    <lineage>
        <taxon>Bacteria</taxon>
        <taxon>Bacillati</taxon>
        <taxon>Actinomycetota</taxon>
        <taxon>Actinomycetes</taxon>
        <taxon>Micrococcales</taxon>
        <taxon>Brevibacteriaceae</taxon>
        <taxon>Brevibacterium</taxon>
    </lineage>
</organism>
<proteinExistence type="predicted"/>
<gene>
    <name evidence="1" type="ORF">CIK62_01510</name>
</gene>
<dbReference type="AlphaFoldDB" id="A0A2A3ZI70"/>
<dbReference type="Proteomes" id="UP000217720">
    <property type="component" value="Unassembled WGS sequence"/>
</dbReference>
<reference evidence="1 2" key="1">
    <citation type="journal article" date="2017" name="Elife">
        <title>Extensive horizontal gene transfer in cheese-associated bacteria.</title>
        <authorList>
            <person name="Bonham K.S."/>
            <person name="Wolfe B.E."/>
            <person name="Dutton R.J."/>
        </authorList>
    </citation>
    <scope>NUCLEOTIDE SEQUENCE [LARGE SCALE GENOMIC DNA]</scope>
    <source>
        <strain evidence="1 2">900_6</strain>
    </source>
</reference>
<dbReference type="Gene3D" id="3.40.50.12580">
    <property type="match status" value="1"/>
</dbReference>
<dbReference type="GO" id="GO:0016020">
    <property type="term" value="C:membrane"/>
    <property type="evidence" value="ECO:0007669"/>
    <property type="project" value="InterPro"/>
</dbReference>
<dbReference type="Pfam" id="PF04464">
    <property type="entry name" value="Glyphos_transf"/>
    <property type="match status" value="1"/>
</dbReference>
<evidence type="ECO:0000313" key="1">
    <source>
        <dbReference type="EMBL" id="PCC51224.1"/>
    </source>
</evidence>
<evidence type="ECO:0000313" key="2">
    <source>
        <dbReference type="Proteomes" id="UP000217720"/>
    </source>
</evidence>
<dbReference type="GO" id="GO:0047355">
    <property type="term" value="F:CDP-glycerol glycerophosphotransferase activity"/>
    <property type="evidence" value="ECO:0007669"/>
    <property type="project" value="InterPro"/>
</dbReference>
<protein>
    <recommendedName>
        <fullName evidence="3">CDP-Glycerol:Poly(Glycerophosphate) glycerophosphotransferase</fullName>
    </recommendedName>
</protein>
<dbReference type="SUPFAM" id="SSF53756">
    <property type="entry name" value="UDP-Glycosyltransferase/glycogen phosphorylase"/>
    <property type="match status" value="1"/>
</dbReference>
<dbReference type="InterPro" id="IPR007554">
    <property type="entry name" value="Glycerophosphate_synth"/>
</dbReference>
<dbReference type="RefSeq" id="WP_096159570.1">
    <property type="nucleotide sequence ID" value="NZ_JABUYB010000003.1"/>
</dbReference>
<dbReference type="InterPro" id="IPR043148">
    <property type="entry name" value="TagF_C"/>
</dbReference>